<dbReference type="GO" id="GO:0051539">
    <property type="term" value="F:4 iron, 4 sulfur cluster binding"/>
    <property type="evidence" value="ECO:0007669"/>
    <property type="project" value="UniProtKB-KW"/>
</dbReference>
<dbReference type="PANTHER" id="PTHR33693:SF1">
    <property type="entry name" value="TYPE-4 URACIL-DNA GLYCOSYLASE"/>
    <property type="match status" value="1"/>
</dbReference>
<keyword evidence="11" id="KW-0234">DNA repair</keyword>
<dbReference type="NCBIfam" id="TIGR00758">
    <property type="entry name" value="UDG_fam4"/>
    <property type="match status" value="1"/>
</dbReference>
<evidence type="ECO:0000256" key="10">
    <source>
        <dbReference type="ARBA" id="ARBA00023014"/>
    </source>
</evidence>
<evidence type="ECO:0000256" key="8">
    <source>
        <dbReference type="ARBA" id="ARBA00022801"/>
    </source>
</evidence>
<gene>
    <name evidence="13" type="ORF">SAMN05660462_03056</name>
</gene>
<dbReference type="Proteomes" id="UP000198625">
    <property type="component" value="Unassembled WGS sequence"/>
</dbReference>
<evidence type="ECO:0000256" key="4">
    <source>
        <dbReference type="ARBA" id="ARBA00019403"/>
    </source>
</evidence>
<dbReference type="GO" id="GO:0004844">
    <property type="term" value="F:uracil DNA N-glycosylase activity"/>
    <property type="evidence" value="ECO:0007669"/>
    <property type="project" value="UniProtKB-EC"/>
</dbReference>
<evidence type="ECO:0000256" key="1">
    <source>
        <dbReference type="ARBA" id="ARBA00001400"/>
    </source>
</evidence>
<evidence type="ECO:0000256" key="11">
    <source>
        <dbReference type="ARBA" id="ARBA00023204"/>
    </source>
</evidence>
<dbReference type="InterPro" id="IPR051536">
    <property type="entry name" value="UDG_Type-4/5"/>
</dbReference>
<keyword evidence="6" id="KW-0479">Metal-binding</keyword>
<evidence type="ECO:0000313" key="13">
    <source>
        <dbReference type="EMBL" id="SDZ40592.1"/>
    </source>
</evidence>
<dbReference type="InterPro" id="IPR036895">
    <property type="entry name" value="Uracil-DNA_glycosylase-like_sf"/>
</dbReference>
<dbReference type="PANTHER" id="PTHR33693">
    <property type="entry name" value="TYPE-5 URACIL-DNA GLYCOSYLASE"/>
    <property type="match status" value="1"/>
</dbReference>
<evidence type="ECO:0000259" key="12">
    <source>
        <dbReference type="SMART" id="SM00986"/>
    </source>
</evidence>
<accession>A0A1H3SRJ6</accession>
<keyword evidence="8" id="KW-0378">Hydrolase</keyword>
<dbReference type="EMBL" id="FNQE01000062">
    <property type="protein sequence ID" value="SDZ40592.1"/>
    <property type="molecule type" value="Genomic_DNA"/>
</dbReference>
<reference evidence="14" key="1">
    <citation type="submission" date="2016-10" db="EMBL/GenBank/DDBJ databases">
        <authorList>
            <person name="Varghese N."/>
            <person name="Submissions S."/>
        </authorList>
    </citation>
    <scope>NUCLEOTIDE SEQUENCE [LARGE SCALE GENOMIC DNA]</scope>
    <source>
        <strain evidence="14">DSM 21650</strain>
    </source>
</reference>
<feature type="domain" description="Uracil-DNA glycosylase-like" evidence="12">
    <location>
        <begin position="25"/>
        <end position="185"/>
    </location>
</feature>
<dbReference type="GO" id="GO:0006281">
    <property type="term" value="P:DNA repair"/>
    <property type="evidence" value="ECO:0007669"/>
    <property type="project" value="UniProtKB-KW"/>
</dbReference>
<name>A0A1H3SRJ6_9FIRM</name>
<comment type="catalytic activity">
    <reaction evidence="1">
        <text>Hydrolyzes single-stranded DNA or mismatched double-stranded DNA and polynucleotides, releasing free uracil.</text>
        <dbReference type="EC" id="3.2.2.27"/>
    </reaction>
</comment>
<keyword evidence="9" id="KW-0408">Iron</keyword>
<evidence type="ECO:0000256" key="9">
    <source>
        <dbReference type="ARBA" id="ARBA00023004"/>
    </source>
</evidence>
<evidence type="ECO:0000256" key="7">
    <source>
        <dbReference type="ARBA" id="ARBA00022763"/>
    </source>
</evidence>
<dbReference type="AlphaFoldDB" id="A0A1H3SRJ6"/>
<evidence type="ECO:0000313" key="14">
    <source>
        <dbReference type="Proteomes" id="UP000198625"/>
    </source>
</evidence>
<proteinExistence type="inferred from homology"/>
<organism evidence="13 14">
    <name type="scientific">Proteiniborus ethanoligenes</name>
    <dbReference type="NCBI Taxonomy" id="415015"/>
    <lineage>
        <taxon>Bacteria</taxon>
        <taxon>Bacillati</taxon>
        <taxon>Bacillota</taxon>
        <taxon>Clostridia</taxon>
        <taxon>Eubacteriales</taxon>
        <taxon>Proteiniborus</taxon>
    </lineage>
</organism>
<dbReference type="InterPro" id="IPR005273">
    <property type="entry name" value="Ura-DNA_glyco_family4"/>
</dbReference>
<comment type="similarity">
    <text evidence="2">Belongs to the uracil-DNA glycosylase (UDG) superfamily. Type 4 (UDGa) family.</text>
</comment>
<dbReference type="GO" id="GO:0046872">
    <property type="term" value="F:metal ion binding"/>
    <property type="evidence" value="ECO:0007669"/>
    <property type="project" value="UniProtKB-KW"/>
</dbReference>
<sequence>MLKYAKLKKLNNEIAEKFIHKELVLGDGKEDSIIMMIGEAPGAKEVEYKKPFVGSAGKYLDEFLSILNLDKDKLYITNTVKFRPTKEGKRPGTKTNRAPNKNEIEEFKGFLLEEIDIINPKIIVTLGNVPLKTLLNDDEISIGNTHGNKLFIKIKEVEYIIFPLYHPAAVIYRRELKEVYLKDLKKLADLLIDI</sequence>
<dbReference type="CDD" id="cd10030">
    <property type="entry name" value="UDG-F4_TTUDGA_SPO1dp_like"/>
    <property type="match status" value="1"/>
</dbReference>
<dbReference type="SMART" id="SM00986">
    <property type="entry name" value="UDG"/>
    <property type="match status" value="1"/>
</dbReference>
<dbReference type="SMART" id="SM00987">
    <property type="entry name" value="UreE_C"/>
    <property type="match status" value="1"/>
</dbReference>
<dbReference type="STRING" id="415015.SAMN05660462_03056"/>
<protein>
    <recommendedName>
        <fullName evidence="4">Type-4 uracil-DNA glycosylase</fullName>
        <ecNumber evidence="3">3.2.2.27</ecNumber>
    </recommendedName>
</protein>
<keyword evidence="5" id="KW-0004">4Fe-4S</keyword>
<dbReference type="Pfam" id="PF03167">
    <property type="entry name" value="UDG"/>
    <property type="match status" value="1"/>
</dbReference>
<dbReference type="InterPro" id="IPR005122">
    <property type="entry name" value="Uracil-DNA_glycosylase-like"/>
</dbReference>
<dbReference type="SUPFAM" id="SSF52141">
    <property type="entry name" value="Uracil-DNA glycosylase-like"/>
    <property type="match status" value="1"/>
</dbReference>
<evidence type="ECO:0000256" key="2">
    <source>
        <dbReference type="ARBA" id="ARBA00006521"/>
    </source>
</evidence>
<keyword evidence="7" id="KW-0227">DNA damage</keyword>
<evidence type="ECO:0000256" key="6">
    <source>
        <dbReference type="ARBA" id="ARBA00022723"/>
    </source>
</evidence>
<keyword evidence="10" id="KW-0411">Iron-sulfur</keyword>
<evidence type="ECO:0000256" key="3">
    <source>
        <dbReference type="ARBA" id="ARBA00012030"/>
    </source>
</evidence>
<keyword evidence="14" id="KW-1185">Reference proteome</keyword>
<dbReference type="Gene3D" id="3.40.470.10">
    <property type="entry name" value="Uracil-DNA glycosylase-like domain"/>
    <property type="match status" value="1"/>
</dbReference>
<dbReference type="EC" id="3.2.2.27" evidence="3"/>
<evidence type="ECO:0000256" key="5">
    <source>
        <dbReference type="ARBA" id="ARBA00022485"/>
    </source>
</evidence>